<evidence type="ECO:0000313" key="3">
    <source>
        <dbReference type="Proteomes" id="UP000000763"/>
    </source>
</evidence>
<dbReference type="EMBL" id="AP005201">
    <property type="protein sequence ID" value="BAC84093.1"/>
    <property type="molecule type" value="Genomic_DNA"/>
</dbReference>
<evidence type="ECO:0000313" key="2">
    <source>
        <dbReference type="EMBL" id="BAC84093.1"/>
    </source>
</evidence>
<feature type="region of interest" description="Disordered" evidence="1">
    <location>
        <begin position="75"/>
        <end position="102"/>
    </location>
</feature>
<sequence length="153" mass="16539">MASVSAVDFPSAGELANPSRPPLGDVSVTSSQGLTSSGPGLTGLHSCKRGQLRWRLAQVMAQRRRRGIMKVVATTREGDDKENSFTAGPLGARIGHHRAPPPLSQEINLLKESYPEVIDFKEDVPIVQNPIAIDWIKLAGTSASHQPLDLHWS</sequence>
<gene>
    <name evidence="2" type="primary">P0685B06.12</name>
</gene>
<protein>
    <submittedName>
        <fullName evidence="2">Uncharacterized protein</fullName>
    </submittedName>
</protein>
<proteinExistence type="predicted"/>
<feature type="compositionally biased region" description="Low complexity" evidence="1">
    <location>
        <begin position="29"/>
        <end position="44"/>
    </location>
</feature>
<evidence type="ECO:0000256" key="1">
    <source>
        <dbReference type="SAM" id="MobiDB-lite"/>
    </source>
</evidence>
<dbReference type="Proteomes" id="UP000000763">
    <property type="component" value="Chromosome 7"/>
</dbReference>
<organism evidence="2 3">
    <name type="scientific">Oryza sativa subsp. japonica</name>
    <name type="common">Rice</name>
    <dbReference type="NCBI Taxonomy" id="39947"/>
    <lineage>
        <taxon>Eukaryota</taxon>
        <taxon>Viridiplantae</taxon>
        <taxon>Streptophyta</taxon>
        <taxon>Embryophyta</taxon>
        <taxon>Tracheophyta</taxon>
        <taxon>Spermatophyta</taxon>
        <taxon>Magnoliopsida</taxon>
        <taxon>Liliopsida</taxon>
        <taxon>Poales</taxon>
        <taxon>Poaceae</taxon>
        <taxon>BOP clade</taxon>
        <taxon>Oryzoideae</taxon>
        <taxon>Oryzeae</taxon>
        <taxon>Oryzinae</taxon>
        <taxon>Oryza</taxon>
        <taxon>Oryza sativa</taxon>
    </lineage>
</organism>
<reference evidence="3" key="1">
    <citation type="journal article" date="2005" name="Nature">
        <title>The map-based sequence of the rice genome.</title>
        <authorList>
            <consortium name="International rice genome sequencing project (IRGSP)"/>
            <person name="Matsumoto T."/>
            <person name="Wu J."/>
            <person name="Kanamori H."/>
            <person name="Katayose Y."/>
            <person name="Fujisawa M."/>
            <person name="Namiki N."/>
            <person name="Mizuno H."/>
            <person name="Yamamoto K."/>
            <person name="Antonio B.A."/>
            <person name="Baba T."/>
            <person name="Sakata K."/>
            <person name="Nagamura Y."/>
            <person name="Aoki H."/>
            <person name="Arikawa K."/>
            <person name="Arita K."/>
            <person name="Bito T."/>
            <person name="Chiden Y."/>
            <person name="Fujitsuka N."/>
            <person name="Fukunaka R."/>
            <person name="Hamada M."/>
            <person name="Harada C."/>
            <person name="Hayashi A."/>
            <person name="Hijishita S."/>
            <person name="Honda M."/>
            <person name="Hosokawa S."/>
            <person name="Ichikawa Y."/>
            <person name="Idonuma A."/>
            <person name="Iijima M."/>
            <person name="Ikeda M."/>
            <person name="Ikeno M."/>
            <person name="Ito K."/>
            <person name="Ito S."/>
            <person name="Ito T."/>
            <person name="Ito Y."/>
            <person name="Ito Y."/>
            <person name="Iwabuchi A."/>
            <person name="Kamiya K."/>
            <person name="Karasawa W."/>
            <person name="Kurita K."/>
            <person name="Katagiri S."/>
            <person name="Kikuta A."/>
            <person name="Kobayashi H."/>
            <person name="Kobayashi N."/>
            <person name="Machita K."/>
            <person name="Maehara T."/>
            <person name="Masukawa M."/>
            <person name="Mizubayashi T."/>
            <person name="Mukai Y."/>
            <person name="Nagasaki H."/>
            <person name="Nagata Y."/>
            <person name="Naito S."/>
            <person name="Nakashima M."/>
            <person name="Nakama Y."/>
            <person name="Nakamichi Y."/>
            <person name="Nakamura M."/>
            <person name="Meguro A."/>
            <person name="Negishi M."/>
            <person name="Ohta I."/>
            <person name="Ohta T."/>
            <person name="Okamoto M."/>
            <person name="Ono N."/>
            <person name="Saji S."/>
            <person name="Sakaguchi M."/>
            <person name="Sakai K."/>
            <person name="Shibata M."/>
            <person name="Shimokawa T."/>
            <person name="Song J."/>
            <person name="Takazaki Y."/>
            <person name="Terasawa K."/>
            <person name="Tsugane M."/>
            <person name="Tsuji K."/>
            <person name="Ueda S."/>
            <person name="Waki K."/>
            <person name="Yamagata H."/>
            <person name="Yamamoto M."/>
            <person name="Yamamoto S."/>
            <person name="Yamane H."/>
            <person name="Yoshiki S."/>
            <person name="Yoshihara R."/>
            <person name="Yukawa K."/>
            <person name="Zhong H."/>
            <person name="Yano M."/>
            <person name="Yuan Q."/>
            <person name="Ouyang S."/>
            <person name="Liu J."/>
            <person name="Jones K.M."/>
            <person name="Gansberger K."/>
            <person name="Moffat K."/>
            <person name="Hill J."/>
            <person name="Bera J."/>
            <person name="Fadrosh D."/>
            <person name="Jin S."/>
            <person name="Johri S."/>
            <person name="Kim M."/>
            <person name="Overton L."/>
            <person name="Reardon M."/>
            <person name="Tsitrin T."/>
            <person name="Vuong H."/>
            <person name="Weaver B."/>
            <person name="Ciecko A."/>
            <person name="Tallon L."/>
            <person name="Jackson J."/>
            <person name="Pai G."/>
            <person name="Aken S.V."/>
            <person name="Utterback T."/>
            <person name="Reidmuller S."/>
            <person name="Feldblyum T."/>
            <person name="Hsiao J."/>
            <person name="Zismann V."/>
            <person name="Iobst S."/>
            <person name="de Vazeille A.R."/>
            <person name="Buell C.R."/>
            <person name="Ying K."/>
            <person name="Li Y."/>
            <person name="Lu T."/>
            <person name="Huang Y."/>
            <person name="Zhao Q."/>
            <person name="Feng Q."/>
            <person name="Zhang L."/>
            <person name="Zhu J."/>
            <person name="Weng Q."/>
            <person name="Mu J."/>
            <person name="Lu Y."/>
            <person name="Fan D."/>
            <person name="Liu Y."/>
            <person name="Guan J."/>
            <person name="Zhang Y."/>
            <person name="Yu S."/>
            <person name="Liu X."/>
            <person name="Zhang Y."/>
            <person name="Hong G."/>
            <person name="Han B."/>
            <person name="Choisne N."/>
            <person name="Demange N."/>
            <person name="Orjeda G."/>
            <person name="Samain S."/>
            <person name="Cattolico L."/>
            <person name="Pelletier E."/>
            <person name="Couloux A."/>
            <person name="Segurens B."/>
            <person name="Wincker P."/>
            <person name="D'Hont A."/>
            <person name="Scarpelli C."/>
            <person name="Weissenbach J."/>
            <person name="Salanoubat M."/>
            <person name="Quetier F."/>
            <person name="Yu Y."/>
            <person name="Kim H.R."/>
            <person name="Rambo T."/>
            <person name="Currie J."/>
            <person name="Collura K."/>
            <person name="Luo M."/>
            <person name="Yang T."/>
            <person name="Ammiraju J.S.S."/>
            <person name="Engler F."/>
            <person name="Soderlund C."/>
            <person name="Wing R.A."/>
            <person name="Palmer L.E."/>
            <person name="de la Bastide M."/>
            <person name="Spiegel L."/>
            <person name="Nascimento L."/>
            <person name="Zutavern T."/>
            <person name="O'Shaughnessy A."/>
            <person name="Dike S."/>
            <person name="Dedhia N."/>
            <person name="Preston R."/>
            <person name="Balija V."/>
            <person name="McCombie W.R."/>
            <person name="Chow T."/>
            <person name="Chen H."/>
            <person name="Chung M."/>
            <person name="Chen C."/>
            <person name="Shaw J."/>
            <person name="Wu H."/>
            <person name="Hsiao K."/>
            <person name="Chao Y."/>
            <person name="Chu M."/>
            <person name="Cheng C."/>
            <person name="Hour A."/>
            <person name="Lee P."/>
            <person name="Lin S."/>
            <person name="Lin Y."/>
            <person name="Liou J."/>
            <person name="Liu S."/>
            <person name="Hsing Y."/>
            <person name="Raghuvanshi S."/>
            <person name="Mohanty A."/>
            <person name="Bharti A.K."/>
            <person name="Gaur A."/>
            <person name="Gupta V."/>
            <person name="Kumar D."/>
            <person name="Ravi V."/>
            <person name="Vij S."/>
            <person name="Kapur A."/>
            <person name="Khurana P."/>
            <person name="Khurana P."/>
            <person name="Khurana J.P."/>
            <person name="Tyagi A.K."/>
            <person name="Gaikwad K."/>
            <person name="Singh A."/>
            <person name="Dalal V."/>
            <person name="Srivastava S."/>
            <person name="Dixit A."/>
            <person name="Pal A.K."/>
            <person name="Ghazi I.A."/>
            <person name="Yadav M."/>
            <person name="Pandit A."/>
            <person name="Bhargava A."/>
            <person name="Sureshbabu K."/>
            <person name="Batra K."/>
            <person name="Sharma T.R."/>
            <person name="Mohapatra T."/>
            <person name="Singh N.K."/>
            <person name="Messing J."/>
            <person name="Nelson A.B."/>
            <person name="Fuks G."/>
            <person name="Kavchok S."/>
            <person name="Keizer G."/>
            <person name="Linton E."/>
            <person name="Llaca V."/>
            <person name="Song R."/>
            <person name="Tanyolac B."/>
            <person name="Young S."/>
            <person name="Ho-Il K."/>
            <person name="Hahn J.H."/>
            <person name="Sangsakoo G."/>
            <person name="Vanavichit A."/>
            <person name="de Mattos Luiz.A.T."/>
            <person name="Zimmer P.D."/>
            <person name="Malone G."/>
            <person name="Dellagostin O."/>
            <person name="de Oliveira A.C."/>
            <person name="Bevan M."/>
            <person name="Bancroft I."/>
            <person name="Minx P."/>
            <person name="Cordum H."/>
            <person name="Wilson R."/>
            <person name="Cheng Z."/>
            <person name="Jin W."/>
            <person name="Jiang J."/>
            <person name="Leong S.A."/>
            <person name="Iwama H."/>
            <person name="Gojobori T."/>
            <person name="Itoh T."/>
            <person name="Niimura Y."/>
            <person name="Fujii Y."/>
            <person name="Habara T."/>
            <person name="Sakai H."/>
            <person name="Sato Y."/>
            <person name="Wilson G."/>
            <person name="Kumar K."/>
            <person name="McCouch S."/>
            <person name="Juretic N."/>
            <person name="Hoen D."/>
            <person name="Wright S."/>
            <person name="Bruskiewich R."/>
            <person name="Bureau T."/>
            <person name="Miyao A."/>
            <person name="Hirochika H."/>
            <person name="Nishikawa T."/>
            <person name="Kadowaki K."/>
            <person name="Sugiura M."/>
            <person name="Burr B."/>
            <person name="Sasaki T."/>
        </authorList>
    </citation>
    <scope>NUCLEOTIDE SEQUENCE [LARGE SCALE GENOMIC DNA]</scope>
    <source>
        <strain evidence="3">cv. Nipponbare</strain>
    </source>
</reference>
<accession>Q6Z3V2</accession>
<reference evidence="3" key="2">
    <citation type="journal article" date="2008" name="Nucleic Acids Res.">
        <title>The rice annotation project database (RAP-DB): 2008 update.</title>
        <authorList>
            <consortium name="The rice annotation project (RAP)"/>
        </authorList>
    </citation>
    <scope>GENOME REANNOTATION</scope>
    <source>
        <strain evidence="3">cv. Nipponbare</strain>
    </source>
</reference>
<dbReference type="AlphaFoldDB" id="Q6Z3V2"/>
<feature type="region of interest" description="Disordered" evidence="1">
    <location>
        <begin position="1"/>
        <end position="44"/>
    </location>
</feature>
<name>Q6Z3V2_ORYSJ</name>